<gene>
    <name evidence="2" type="ORF">QUF54_08465</name>
</gene>
<evidence type="ECO:0000313" key="2">
    <source>
        <dbReference type="EMBL" id="MDM8563372.1"/>
    </source>
</evidence>
<feature type="signal peptide" evidence="1">
    <location>
        <begin position="1"/>
        <end position="20"/>
    </location>
</feature>
<keyword evidence="1" id="KW-0732">Signal</keyword>
<dbReference type="EMBL" id="JAUCGM010000601">
    <property type="protein sequence ID" value="MDM8563372.1"/>
    <property type="molecule type" value="Genomic_DNA"/>
</dbReference>
<reference evidence="2" key="1">
    <citation type="submission" date="2023-06" db="EMBL/GenBank/DDBJ databases">
        <title>Uncultivated large filamentous bacteria from sulfidic sediments reveal new species and different genomic features in energy metabolism and defense.</title>
        <authorList>
            <person name="Fonseca A."/>
        </authorList>
    </citation>
    <scope>NUCLEOTIDE SEQUENCE</scope>
    <source>
        <strain evidence="2">HSG4</strain>
    </source>
</reference>
<name>A0ABT7VUX8_9GAMM</name>
<comment type="caution">
    <text evidence="2">The sequence shown here is derived from an EMBL/GenBank/DDBJ whole genome shotgun (WGS) entry which is preliminary data.</text>
</comment>
<evidence type="ECO:0000313" key="3">
    <source>
        <dbReference type="Proteomes" id="UP001171945"/>
    </source>
</evidence>
<evidence type="ECO:0000256" key="1">
    <source>
        <dbReference type="SAM" id="SignalP"/>
    </source>
</evidence>
<dbReference type="Proteomes" id="UP001171945">
    <property type="component" value="Unassembled WGS sequence"/>
</dbReference>
<sequence length="117" mass="12046">QLITAILASAFTFSAHCVMADVTSVIEADIDANSRGDIEATATQMGGNNNTVEADATVVGIEIDASERTDITSEMDLNIAVRNRGDITAEATNMGGNNNEVEANAAVVSIDIDSGGN</sequence>
<proteinExistence type="predicted"/>
<accession>A0ABT7VUX8</accession>
<feature type="non-terminal residue" evidence="2">
    <location>
        <position position="1"/>
    </location>
</feature>
<protein>
    <submittedName>
        <fullName evidence="2">Uncharacterized protein</fullName>
    </submittedName>
</protein>
<organism evidence="2 3">
    <name type="scientific">Candidatus Marithioploca araucensis</name>
    <dbReference type="NCBI Taxonomy" id="70273"/>
    <lineage>
        <taxon>Bacteria</taxon>
        <taxon>Pseudomonadati</taxon>
        <taxon>Pseudomonadota</taxon>
        <taxon>Gammaproteobacteria</taxon>
        <taxon>Thiotrichales</taxon>
        <taxon>Thiotrichaceae</taxon>
        <taxon>Candidatus Marithioploca</taxon>
    </lineage>
</organism>
<keyword evidence="3" id="KW-1185">Reference proteome</keyword>
<feature type="chain" id="PRO_5045683685" evidence="1">
    <location>
        <begin position="21"/>
        <end position="117"/>
    </location>
</feature>